<evidence type="ECO:0000313" key="8">
    <source>
        <dbReference type="EMBL" id="RXK81754.1"/>
    </source>
</evidence>
<gene>
    <name evidence="8" type="ORF">ESB13_18350</name>
</gene>
<dbReference type="GO" id="GO:0009279">
    <property type="term" value="C:cell outer membrane"/>
    <property type="evidence" value="ECO:0007669"/>
    <property type="project" value="UniProtKB-SubCell"/>
</dbReference>
<keyword evidence="3" id="KW-0732">Signal</keyword>
<dbReference type="Proteomes" id="UP000290545">
    <property type="component" value="Unassembled WGS sequence"/>
</dbReference>
<dbReference type="AlphaFoldDB" id="A0A4Q1D1T7"/>
<dbReference type="SUPFAM" id="SSF48452">
    <property type="entry name" value="TPR-like"/>
    <property type="match status" value="1"/>
</dbReference>
<dbReference type="Pfam" id="PF07980">
    <property type="entry name" value="SusD_RagB"/>
    <property type="match status" value="1"/>
</dbReference>
<dbReference type="Gene3D" id="1.25.40.390">
    <property type="match status" value="1"/>
</dbReference>
<protein>
    <submittedName>
        <fullName evidence="8">RagB/SusD family nutrient uptake outer membrane protein</fullName>
    </submittedName>
</protein>
<name>A0A4Q1D1T7_9BACT</name>
<reference evidence="8 9" key="1">
    <citation type="submission" date="2019-01" db="EMBL/GenBank/DDBJ databases">
        <title>Filimonas sp. strain TTM-71.</title>
        <authorList>
            <person name="Chen W.-M."/>
        </authorList>
    </citation>
    <scope>NUCLEOTIDE SEQUENCE [LARGE SCALE GENOMIC DNA]</scope>
    <source>
        <strain evidence="8 9">TTM-71</strain>
    </source>
</reference>
<dbReference type="CDD" id="cd08977">
    <property type="entry name" value="SusD"/>
    <property type="match status" value="1"/>
</dbReference>
<evidence type="ECO:0000256" key="4">
    <source>
        <dbReference type="ARBA" id="ARBA00023136"/>
    </source>
</evidence>
<dbReference type="InterPro" id="IPR011990">
    <property type="entry name" value="TPR-like_helical_dom_sf"/>
</dbReference>
<dbReference type="RefSeq" id="WP_129005151.1">
    <property type="nucleotide sequence ID" value="NZ_SDHZ01000003.1"/>
</dbReference>
<evidence type="ECO:0000259" key="7">
    <source>
        <dbReference type="Pfam" id="PF14322"/>
    </source>
</evidence>
<feature type="domain" description="SusD-like N-terminal" evidence="7">
    <location>
        <begin position="81"/>
        <end position="237"/>
    </location>
</feature>
<evidence type="ECO:0000256" key="2">
    <source>
        <dbReference type="ARBA" id="ARBA00006275"/>
    </source>
</evidence>
<keyword evidence="5" id="KW-0998">Cell outer membrane</keyword>
<evidence type="ECO:0000256" key="1">
    <source>
        <dbReference type="ARBA" id="ARBA00004442"/>
    </source>
</evidence>
<evidence type="ECO:0000313" key="9">
    <source>
        <dbReference type="Proteomes" id="UP000290545"/>
    </source>
</evidence>
<evidence type="ECO:0000259" key="6">
    <source>
        <dbReference type="Pfam" id="PF07980"/>
    </source>
</evidence>
<dbReference type="InterPro" id="IPR033985">
    <property type="entry name" value="SusD-like_N"/>
</dbReference>
<feature type="domain" description="RagB/SusD" evidence="6">
    <location>
        <begin position="340"/>
        <end position="480"/>
    </location>
</feature>
<accession>A0A4Q1D1T7</accession>
<sequence length="481" mass="53387">MKCVNGVPAFIFIVVLVSACSKMIDTKPPISSINSENVYAENATAIGVLTGIYVNLVNSFTGSTTQNISLRAGLSADELVLFSGVTNADQIATYQNKLVSNITNSFGGAMWSRLYTFLFFCNSAIDGLSNSQSLNANVKQQLLGEALFMRAFCYFYLVNLYGDAPIVLTTDPLAVQQQARSSTGLVYQQIIKDLKESQNLLSTSFLNKDLMPYANASIERVRPTKWVATALLARVYLYTKEYGYAEAESSKIINETSLFDTVPVNMVFGINNKEAIWQLQPIRTGRNSEDAFLFIIPTTGPSASTNPVYLSDALVNSFESGDKRAVLGNWINRRVVTGITYYYPYKYKATTGAVSEYPVVFRLAEQYLIRAEARVMLGKISGNNSGQSDLNIVRYRAGLPSTTASDKDGLVAAILRERRVELFTEWGHRWLDMKRLGVVDAVMNQAAVYKGTTWNSYQQWYPLPFGDIQASTALKQNEGYF</sequence>
<dbReference type="InterPro" id="IPR012944">
    <property type="entry name" value="SusD_RagB_dom"/>
</dbReference>
<proteinExistence type="inferred from homology"/>
<dbReference type="OrthoDB" id="625727at2"/>
<dbReference type="Pfam" id="PF14322">
    <property type="entry name" value="SusD-like_3"/>
    <property type="match status" value="1"/>
</dbReference>
<dbReference type="EMBL" id="SDHZ01000003">
    <property type="protein sequence ID" value="RXK81754.1"/>
    <property type="molecule type" value="Genomic_DNA"/>
</dbReference>
<organism evidence="8 9">
    <name type="scientific">Filimonas effusa</name>
    <dbReference type="NCBI Taxonomy" id="2508721"/>
    <lineage>
        <taxon>Bacteria</taxon>
        <taxon>Pseudomonadati</taxon>
        <taxon>Bacteroidota</taxon>
        <taxon>Chitinophagia</taxon>
        <taxon>Chitinophagales</taxon>
        <taxon>Chitinophagaceae</taxon>
        <taxon>Filimonas</taxon>
    </lineage>
</organism>
<comment type="subcellular location">
    <subcellularLocation>
        <location evidence="1">Cell outer membrane</location>
    </subcellularLocation>
</comment>
<keyword evidence="9" id="KW-1185">Reference proteome</keyword>
<evidence type="ECO:0000256" key="3">
    <source>
        <dbReference type="ARBA" id="ARBA00022729"/>
    </source>
</evidence>
<comment type="similarity">
    <text evidence="2">Belongs to the SusD family.</text>
</comment>
<dbReference type="PROSITE" id="PS51257">
    <property type="entry name" value="PROKAR_LIPOPROTEIN"/>
    <property type="match status" value="1"/>
</dbReference>
<evidence type="ECO:0000256" key="5">
    <source>
        <dbReference type="ARBA" id="ARBA00023237"/>
    </source>
</evidence>
<comment type="caution">
    <text evidence="8">The sequence shown here is derived from an EMBL/GenBank/DDBJ whole genome shotgun (WGS) entry which is preliminary data.</text>
</comment>
<keyword evidence="4" id="KW-0472">Membrane</keyword>